<dbReference type="Gene3D" id="2.130.10.30">
    <property type="entry name" value="Regulator of chromosome condensation 1/beta-lactamase-inhibitor protein II"/>
    <property type="match status" value="1"/>
</dbReference>
<reference evidence="2" key="1">
    <citation type="submission" date="2022-10" db="EMBL/GenBank/DDBJ databases">
        <title>Novel sulphate-reducing endosymbionts in the free-living metamonad Anaeramoeba.</title>
        <authorList>
            <person name="Jerlstrom-Hultqvist J."/>
            <person name="Cepicka I."/>
            <person name="Gallot-Lavallee L."/>
            <person name="Salas-Leiva D."/>
            <person name="Curtis B.A."/>
            <person name="Zahonova K."/>
            <person name="Pipaliya S."/>
            <person name="Dacks J."/>
            <person name="Roger A.J."/>
        </authorList>
    </citation>
    <scope>NUCLEOTIDE SEQUENCE</scope>
    <source>
        <strain evidence="2">BMAN</strain>
    </source>
</reference>
<keyword evidence="3" id="KW-1185">Reference proteome</keyword>
<dbReference type="Gene3D" id="3.30.710.10">
    <property type="entry name" value="Potassium Channel Kv1.1, Chain A"/>
    <property type="match status" value="1"/>
</dbReference>
<dbReference type="PROSITE" id="PS50012">
    <property type="entry name" value="RCC1_3"/>
    <property type="match status" value="2"/>
</dbReference>
<dbReference type="AlphaFoldDB" id="A0A9Q0RB13"/>
<dbReference type="PANTHER" id="PTHR45982">
    <property type="entry name" value="REGULATOR OF CHROMOSOME CONDENSATION"/>
    <property type="match status" value="1"/>
</dbReference>
<gene>
    <name evidence="2" type="ORF">M0811_08481</name>
</gene>
<dbReference type="InterPro" id="IPR051553">
    <property type="entry name" value="Ran_GTPase-activating"/>
</dbReference>
<dbReference type="EMBL" id="JAPDFW010000073">
    <property type="protein sequence ID" value="KAJ5073644.1"/>
    <property type="molecule type" value="Genomic_DNA"/>
</dbReference>
<dbReference type="InterPro" id="IPR000408">
    <property type="entry name" value="Reg_chr_condens"/>
</dbReference>
<name>A0A9Q0RB13_ANAIG</name>
<proteinExistence type="predicted"/>
<evidence type="ECO:0000256" key="1">
    <source>
        <dbReference type="PROSITE-ProRule" id="PRU00235"/>
    </source>
</evidence>
<accession>A0A9Q0RB13</accession>
<evidence type="ECO:0000313" key="3">
    <source>
        <dbReference type="Proteomes" id="UP001149090"/>
    </source>
</evidence>
<feature type="repeat" description="RCC1" evidence="1">
    <location>
        <begin position="201"/>
        <end position="252"/>
    </location>
</feature>
<dbReference type="InterPro" id="IPR009091">
    <property type="entry name" value="RCC1/BLIP-II"/>
</dbReference>
<sequence>MNAINDFWIWGKKILLNDVNDFSTNQKSTEANPMQFIPREKKEQIKQISSTKSRTIFLYKNGKAIGYLNGTNQFFKETRFPKIKKISFSDSHEGILTEEKIFFAKGRRSRNYHLYDFTNFSEFIEDPNDRIIEDIVSGLDAIYCLTSNGNAYGFGSNYRSQLGITRKKLPELNQPILMMKNVSKIFTGDNSKYVFLLNSNQELFGCGENKYGQLGLGFEKEFIPLTQNKKIPKGKIIDIKTGKVHSVMLIQDYDQNQNPKRKLYSCGHFQVNGLGKKIMHASLFTEIKSSLFEKDNIIEISVGNNHTLILTSKGKLLGFGGNNLGQLGNENMKNVPVPIQIELPKLRFNEDISNYHIYCSGFTSFLYFSFNSSLNEDLLKLFQRKEFCDISFKTENGEIIEAHKLILKYRLNQIEKLQEIISNKINKRIESNI</sequence>
<evidence type="ECO:0000313" key="2">
    <source>
        <dbReference type="EMBL" id="KAJ5073644.1"/>
    </source>
</evidence>
<dbReference type="Proteomes" id="UP001149090">
    <property type="component" value="Unassembled WGS sequence"/>
</dbReference>
<feature type="repeat" description="RCC1" evidence="1">
    <location>
        <begin position="149"/>
        <end position="198"/>
    </location>
</feature>
<dbReference type="Pfam" id="PF00415">
    <property type="entry name" value="RCC1"/>
    <property type="match status" value="1"/>
</dbReference>
<dbReference type="Pfam" id="PF13540">
    <property type="entry name" value="RCC1_2"/>
    <property type="match status" value="1"/>
</dbReference>
<comment type="caution">
    <text evidence="2">The sequence shown here is derived from an EMBL/GenBank/DDBJ whole genome shotgun (WGS) entry which is preliminary data.</text>
</comment>
<dbReference type="SUPFAM" id="SSF50985">
    <property type="entry name" value="RCC1/BLIP-II"/>
    <property type="match status" value="1"/>
</dbReference>
<protein>
    <submittedName>
        <fullName evidence="2">Uncharacterized protein</fullName>
    </submittedName>
</protein>
<dbReference type="InterPro" id="IPR011333">
    <property type="entry name" value="SKP1/BTB/POZ_sf"/>
</dbReference>
<organism evidence="2 3">
    <name type="scientific">Anaeramoeba ignava</name>
    <name type="common">Anaerobic marine amoeba</name>
    <dbReference type="NCBI Taxonomy" id="1746090"/>
    <lineage>
        <taxon>Eukaryota</taxon>
        <taxon>Metamonada</taxon>
        <taxon>Anaeramoebidae</taxon>
        <taxon>Anaeramoeba</taxon>
    </lineage>
</organism>
<dbReference type="PANTHER" id="PTHR45982:SF1">
    <property type="entry name" value="REGULATOR OF CHROMOSOME CONDENSATION"/>
    <property type="match status" value="1"/>
</dbReference>